<evidence type="ECO:0000313" key="1">
    <source>
        <dbReference type="EMBL" id="SCF35074.1"/>
    </source>
</evidence>
<dbReference type="InParanoid" id="A0A1C4ZQK5"/>
<reference evidence="2" key="1">
    <citation type="submission" date="2016-06" db="EMBL/GenBank/DDBJ databases">
        <authorList>
            <person name="Varghese N."/>
            <person name="Submissions Spin"/>
        </authorList>
    </citation>
    <scope>NUCLEOTIDE SEQUENCE [LARGE SCALE GENOMIC DNA]</scope>
    <source>
        <strain evidence="2">DSM 43816</strain>
    </source>
</reference>
<dbReference type="AlphaFoldDB" id="A0A1C4ZQK5"/>
<accession>A0A1C4ZQK5</accession>
<protein>
    <submittedName>
        <fullName evidence="1">Uncharacterized protein</fullName>
    </submittedName>
</protein>
<dbReference type="EMBL" id="LT607413">
    <property type="protein sequence ID" value="SCF35074.1"/>
    <property type="molecule type" value="Genomic_DNA"/>
</dbReference>
<dbReference type="RefSeq" id="WP_197701662.1">
    <property type="nucleotide sequence ID" value="NZ_LT607413.1"/>
</dbReference>
<sequence>MFFAVSPTADRAALKVIKAHLVEAPNVRERFAAEVDNLKLCGGERPIWWRF</sequence>
<name>A0A1C4ZQK5_MICEC</name>
<proteinExistence type="predicted"/>
<keyword evidence="2" id="KW-1185">Reference proteome</keyword>
<evidence type="ECO:0000313" key="2">
    <source>
        <dbReference type="Proteomes" id="UP000198253"/>
    </source>
</evidence>
<dbReference type="Proteomes" id="UP000198253">
    <property type="component" value="Chromosome I"/>
</dbReference>
<gene>
    <name evidence="1" type="ORF">GA0070618_5590</name>
</gene>
<organism evidence="1 2">
    <name type="scientific">Micromonospora echinospora</name>
    <name type="common">Micromonospora purpurea</name>
    <dbReference type="NCBI Taxonomy" id="1877"/>
    <lineage>
        <taxon>Bacteria</taxon>
        <taxon>Bacillati</taxon>
        <taxon>Actinomycetota</taxon>
        <taxon>Actinomycetes</taxon>
        <taxon>Micromonosporales</taxon>
        <taxon>Micromonosporaceae</taxon>
        <taxon>Micromonospora</taxon>
    </lineage>
</organism>